<accession>A0A9P1N9N2</accession>
<dbReference type="EMBL" id="CANHGI010000006">
    <property type="protein sequence ID" value="CAI5456191.1"/>
    <property type="molecule type" value="Genomic_DNA"/>
</dbReference>
<sequence length="87" mass="9896">MEKQNIEKANDELPIYPASSIVQDGPGFFEKIKQLFNYMTCGKLYAPPAQVVTLCAEASPYIPSWIHKAELLTEEELNDMAKIMKKF</sequence>
<protein>
    <submittedName>
        <fullName evidence="1">Uncharacterized protein</fullName>
    </submittedName>
</protein>
<organism evidence="1 2">
    <name type="scientific">Caenorhabditis angaria</name>
    <dbReference type="NCBI Taxonomy" id="860376"/>
    <lineage>
        <taxon>Eukaryota</taxon>
        <taxon>Metazoa</taxon>
        <taxon>Ecdysozoa</taxon>
        <taxon>Nematoda</taxon>
        <taxon>Chromadorea</taxon>
        <taxon>Rhabditida</taxon>
        <taxon>Rhabditina</taxon>
        <taxon>Rhabditomorpha</taxon>
        <taxon>Rhabditoidea</taxon>
        <taxon>Rhabditidae</taxon>
        <taxon>Peloderinae</taxon>
        <taxon>Caenorhabditis</taxon>
    </lineage>
</organism>
<dbReference type="Proteomes" id="UP001152747">
    <property type="component" value="Unassembled WGS sequence"/>
</dbReference>
<dbReference type="AlphaFoldDB" id="A0A9P1N9N2"/>
<evidence type="ECO:0000313" key="1">
    <source>
        <dbReference type="EMBL" id="CAI5456191.1"/>
    </source>
</evidence>
<comment type="caution">
    <text evidence="1">The sequence shown here is derived from an EMBL/GenBank/DDBJ whole genome shotgun (WGS) entry which is preliminary data.</text>
</comment>
<name>A0A9P1N9N2_9PELO</name>
<reference evidence="1" key="1">
    <citation type="submission" date="2022-11" db="EMBL/GenBank/DDBJ databases">
        <authorList>
            <person name="Kikuchi T."/>
        </authorList>
    </citation>
    <scope>NUCLEOTIDE SEQUENCE</scope>
    <source>
        <strain evidence="1">PS1010</strain>
    </source>
</reference>
<proteinExistence type="predicted"/>
<evidence type="ECO:0000313" key="2">
    <source>
        <dbReference type="Proteomes" id="UP001152747"/>
    </source>
</evidence>
<keyword evidence="2" id="KW-1185">Reference proteome</keyword>
<gene>
    <name evidence="1" type="ORF">CAMP_LOCUS18828</name>
</gene>